<proteinExistence type="inferred from homology"/>
<organism evidence="4 5">
    <name type="scientific">Pseudonocardia alni subsp. carboxydivorans</name>
    <dbReference type="NCBI Taxonomy" id="415010"/>
    <lineage>
        <taxon>Bacteria</taxon>
        <taxon>Bacillati</taxon>
        <taxon>Actinomycetota</taxon>
        <taxon>Actinomycetes</taxon>
        <taxon>Pseudonocardiales</taxon>
        <taxon>Pseudonocardiaceae</taxon>
        <taxon>Pseudonocardia</taxon>
    </lineage>
</organism>
<dbReference type="EMBL" id="JBBPIX010000014">
    <property type="protein sequence ID" value="MEK6466562.1"/>
    <property type="molecule type" value="Genomic_DNA"/>
</dbReference>
<keyword evidence="2" id="KW-0378">Hydrolase</keyword>
<accession>A0ABU9ALW9</accession>
<evidence type="ECO:0000256" key="2">
    <source>
        <dbReference type="ARBA" id="ARBA00022801"/>
    </source>
</evidence>
<reference evidence="4 5" key="1">
    <citation type="submission" date="2024-03" db="EMBL/GenBank/DDBJ databases">
        <title>Draft genome sequence of Pseudonocardia carboxydivorans JCM 14827.</title>
        <authorList>
            <person name="Duangmal K."/>
        </authorList>
    </citation>
    <scope>NUCLEOTIDE SEQUENCE [LARGE SCALE GENOMIC DNA]</scope>
    <source>
        <strain evidence="4 5">JCM 14827</strain>
    </source>
</reference>
<gene>
    <name evidence="4" type="ORF">WG925_22705</name>
</gene>
<evidence type="ECO:0000256" key="1">
    <source>
        <dbReference type="ARBA" id="ARBA00010830"/>
    </source>
</evidence>
<protein>
    <submittedName>
        <fullName evidence="4">Transglycosylase family protein</fullName>
    </submittedName>
</protein>
<dbReference type="Gene3D" id="1.10.530.10">
    <property type="match status" value="1"/>
</dbReference>
<dbReference type="RefSeq" id="WP_346864732.1">
    <property type="nucleotide sequence ID" value="NZ_JBBPIX010000014.1"/>
</dbReference>
<feature type="domain" description="Resuscitation-promoting factor core lysozyme-like" evidence="3">
    <location>
        <begin position="40"/>
        <end position="90"/>
    </location>
</feature>
<comment type="similarity">
    <text evidence="1">Belongs to the transglycosylase family. Rpf subfamily.</text>
</comment>
<evidence type="ECO:0000313" key="5">
    <source>
        <dbReference type="Proteomes" id="UP001367513"/>
    </source>
</evidence>
<name>A0ABU9ALW9_PSEA5</name>
<dbReference type="SUPFAM" id="SSF53955">
    <property type="entry name" value="Lysozyme-like"/>
    <property type="match status" value="1"/>
</dbReference>
<dbReference type="InterPro" id="IPR023346">
    <property type="entry name" value="Lysozyme-like_dom_sf"/>
</dbReference>
<evidence type="ECO:0000259" key="3">
    <source>
        <dbReference type="Pfam" id="PF06737"/>
    </source>
</evidence>
<sequence>RLAWPLRFALHHSHNRELDHERRPSDLQLPRRGVGDVQINGGLQFDKGTWSDFGGTKYAPTADGASKEQQIEIATKVRDARGGYGSWPACANKLGLPR</sequence>
<dbReference type="Proteomes" id="UP001367513">
    <property type="component" value="Unassembled WGS sequence"/>
</dbReference>
<comment type="caution">
    <text evidence="4">The sequence shown here is derived from an EMBL/GenBank/DDBJ whole genome shotgun (WGS) entry which is preliminary data.</text>
</comment>
<dbReference type="InterPro" id="IPR010618">
    <property type="entry name" value="RPF"/>
</dbReference>
<keyword evidence="5" id="KW-1185">Reference proteome</keyword>
<evidence type="ECO:0000313" key="4">
    <source>
        <dbReference type="EMBL" id="MEK6466562.1"/>
    </source>
</evidence>
<dbReference type="Pfam" id="PF06737">
    <property type="entry name" value="Transglycosylas"/>
    <property type="match status" value="1"/>
</dbReference>
<feature type="non-terminal residue" evidence="4">
    <location>
        <position position="1"/>
    </location>
</feature>